<evidence type="ECO:0000313" key="3">
    <source>
        <dbReference type="Proteomes" id="UP001066276"/>
    </source>
</evidence>
<reference evidence="2" key="1">
    <citation type="journal article" date="2022" name="bioRxiv">
        <title>Sequencing and chromosome-scale assembly of the giantPleurodeles waltlgenome.</title>
        <authorList>
            <person name="Brown T."/>
            <person name="Elewa A."/>
            <person name="Iarovenko S."/>
            <person name="Subramanian E."/>
            <person name="Araus A.J."/>
            <person name="Petzold A."/>
            <person name="Susuki M."/>
            <person name="Suzuki K.-i.T."/>
            <person name="Hayashi T."/>
            <person name="Toyoda A."/>
            <person name="Oliveira C."/>
            <person name="Osipova E."/>
            <person name="Leigh N.D."/>
            <person name="Simon A."/>
            <person name="Yun M.H."/>
        </authorList>
    </citation>
    <scope>NUCLEOTIDE SEQUENCE</scope>
    <source>
        <strain evidence="2">20211129_DDA</strain>
        <tissue evidence="2">Liver</tissue>
    </source>
</reference>
<evidence type="ECO:0000313" key="2">
    <source>
        <dbReference type="EMBL" id="KAJ1217457.1"/>
    </source>
</evidence>
<keyword evidence="3" id="KW-1185">Reference proteome</keyword>
<organism evidence="2 3">
    <name type="scientific">Pleurodeles waltl</name>
    <name type="common">Iberian ribbed newt</name>
    <dbReference type="NCBI Taxonomy" id="8319"/>
    <lineage>
        <taxon>Eukaryota</taxon>
        <taxon>Metazoa</taxon>
        <taxon>Chordata</taxon>
        <taxon>Craniata</taxon>
        <taxon>Vertebrata</taxon>
        <taxon>Euteleostomi</taxon>
        <taxon>Amphibia</taxon>
        <taxon>Batrachia</taxon>
        <taxon>Caudata</taxon>
        <taxon>Salamandroidea</taxon>
        <taxon>Salamandridae</taxon>
        <taxon>Pleurodelinae</taxon>
        <taxon>Pleurodeles</taxon>
    </lineage>
</organism>
<evidence type="ECO:0000256" key="1">
    <source>
        <dbReference type="SAM" id="MobiDB-lite"/>
    </source>
</evidence>
<proteinExistence type="predicted"/>
<comment type="caution">
    <text evidence="2">The sequence shown here is derived from an EMBL/GenBank/DDBJ whole genome shotgun (WGS) entry which is preliminary data.</text>
</comment>
<feature type="region of interest" description="Disordered" evidence="1">
    <location>
        <begin position="65"/>
        <end position="90"/>
    </location>
</feature>
<dbReference type="Proteomes" id="UP001066276">
    <property type="component" value="Chromosome 1_1"/>
</dbReference>
<name>A0AAV7WXP9_PLEWA</name>
<dbReference type="EMBL" id="JANPWB010000001">
    <property type="protein sequence ID" value="KAJ1217457.1"/>
    <property type="molecule type" value="Genomic_DNA"/>
</dbReference>
<gene>
    <name evidence="2" type="ORF">NDU88_005051</name>
</gene>
<accession>A0AAV7WXP9</accession>
<dbReference type="AlphaFoldDB" id="A0AAV7WXP9"/>
<sequence>MEDQGCSELHDEVEDILAKMRMEAARQGKDCLCQKLAEEIEEGHSGCQTGEGTITQEEARCLGTEEELMQKPRKRQKVDSRPAKKATKKG</sequence>
<protein>
    <submittedName>
        <fullName evidence="2">Uncharacterized protein</fullName>
    </submittedName>
</protein>